<dbReference type="InterPro" id="IPR050245">
    <property type="entry name" value="PrsA_foldase"/>
</dbReference>
<dbReference type="PROSITE" id="PS51257">
    <property type="entry name" value="PROKAR_LIPOPROTEIN"/>
    <property type="match status" value="1"/>
</dbReference>
<proteinExistence type="predicted"/>
<dbReference type="InterPro" id="IPR027304">
    <property type="entry name" value="Trigger_fact/SurA_dom_sf"/>
</dbReference>
<dbReference type="SUPFAM" id="SSF109998">
    <property type="entry name" value="Triger factor/SurA peptide-binding domain-like"/>
    <property type="match status" value="1"/>
</dbReference>
<dbReference type="AlphaFoldDB" id="C6HVP8"/>
<dbReference type="Gene3D" id="1.10.8.1040">
    <property type="match status" value="1"/>
</dbReference>
<reference evidence="3 4" key="1">
    <citation type="journal article" date="2009" name="Appl. Environ. Microbiol.">
        <title>Community genomic and proteomic analyses of chemoautotrophic iron-oxidizing "Leptospirillum rubarum" (Group II) and "Leptospirillum ferrodiazotrophum" (Group III) bacteria in acid mine drainage biofilms.</title>
        <authorList>
            <person name="Goltsman D.S."/>
            <person name="Denef V.J."/>
            <person name="Singer S.W."/>
            <person name="VerBerkmoes N.C."/>
            <person name="Lefsrud M."/>
            <person name="Mueller R.S."/>
            <person name="Dick G.J."/>
            <person name="Sun C.L."/>
            <person name="Wheeler K.E."/>
            <person name="Zemla A."/>
            <person name="Baker B.J."/>
            <person name="Hauser L."/>
            <person name="Land M."/>
            <person name="Shah M.B."/>
            <person name="Thelen M.P."/>
            <person name="Hettich R.L."/>
            <person name="Banfield J.F."/>
        </authorList>
    </citation>
    <scope>NUCLEOTIDE SEQUENCE [LARGE SCALE GENOMIC DNA]</scope>
</reference>
<accession>C6HVP8</accession>
<evidence type="ECO:0000259" key="2">
    <source>
        <dbReference type="PROSITE" id="PS50198"/>
    </source>
</evidence>
<dbReference type="Pfam" id="PF13145">
    <property type="entry name" value="Rotamase_2"/>
    <property type="match status" value="1"/>
</dbReference>
<keyword evidence="1" id="KW-0697">Rotamase</keyword>
<keyword evidence="1 3" id="KW-0413">Isomerase</keyword>
<dbReference type="GO" id="GO:0003755">
    <property type="term" value="F:peptidyl-prolyl cis-trans isomerase activity"/>
    <property type="evidence" value="ECO:0007669"/>
    <property type="project" value="UniProtKB-KW"/>
</dbReference>
<evidence type="ECO:0000256" key="1">
    <source>
        <dbReference type="PROSITE-ProRule" id="PRU00278"/>
    </source>
</evidence>
<dbReference type="PROSITE" id="PS50198">
    <property type="entry name" value="PPIC_PPIASE_2"/>
    <property type="match status" value="1"/>
</dbReference>
<dbReference type="InterPro" id="IPR000297">
    <property type="entry name" value="PPIase_PpiC"/>
</dbReference>
<evidence type="ECO:0000313" key="4">
    <source>
        <dbReference type="Proteomes" id="UP000009374"/>
    </source>
</evidence>
<dbReference type="Gene3D" id="1.10.4030.10">
    <property type="entry name" value="Porin chaperone SurA, peptide-binding domain"/>
    <property type="match status" value="1"/>
</dbReference>
<dbReference type="Proteomes" id="UP000009374">
    <property type="component" value="Unassembled WGS sequence"/>
</dbReference>
<organism evidence="3 4">
    <name type="scientific">Leptospirillum ferrodiazotrophum</name>
    <dbReference type="NCBI Taxonomy" id="412449"/>
    <lineage>
        <taxon>Bacteria</taxon>
        <taxon>Pseudomonadati</taxon>
        <taxon>Nitrospirota</taxon>
        <taxon>Nitrospiria</taxon>
        <taxon>Nitrospirales</taxon>
        <taxon>Nitrospiraceae</taxon>
        <taxon>Leptospirillum</taxon>
    </lineage>
</organism>
<dbReference type="SUPFAM" id="SSF54534">
    <property type="entry name" value="FKBP-like"/>
    <property type="match status" value="1"/>
</dbReference>
<dbReference type="InterPro" id="IPR046357">
    <property type="entry name" value="PPIase_dom_sf"/>
</dbReference>
<dbReference type="EMBL" id="GG693865">
    <property type="protein sequence ID" value="EES53345.1"/>
    <property type="molecule type" value="Genomic_DNA"/>
</dbReference>
<name>C6HVP8_9BACT</name>
<keyword evidence="4" id="KW-1185">Reference proteome</keyword>
<sequence length="289" mass="32012">MNFRIFPTSGSFHRGMALPLTLLAGLSLTSGCHQTLSDNVVAKVGTREITKESLQSAIKDMNLPSSAPASVPSDVLNRLIDNTLITEEAEQEGLPNRPDIRKKLEDARNRILRQALIKTQVDDKVKVTDADVQGYFDKHRQEIKQPGYVEVRQLIIPDQKTADRIVSSLRKKKGFSRAIEKFKGGPVGKIFEGTVPPQFAKFFFGVPAGSVTGPIALKDGIHYFKIDKQVPGKLLSFDQAKAGITQFLTSRMKQDLYQKYLNSLRAKTKIEINQKSLGELMGAASSVKK</sequence>
<dbReference type="PANTHER" id="PTHR47245:SF2">
    <property type="entry name" value="PEPTIDYL-PROLYL CIS-TRANS ISOMERASE HP_0175-RELATED"/>
    <property type="match status" value="1"/>
</dbReference>
<feature type="domain" description="PpiC" evidence="2">
    <location>
        <begin position="146"/>
        <end position="228"/>
    </location>
</feature>
<dbReference type="PANTHER" id="PTHR47245">
    <property type="entry name" value="PEPTIDYLPROLYL ISOMERASE"/>
    <property type="match status" value="1"/>
</dbReference>
<gene>
    <name evidence="3" type="ORF">UBAL3_79520066</name>
</gene>
<protein>
    <submittedName>
        <fullName evidence="3">Probable peptidyl-prolyl cis-trans isomerase</fullName>
    </submittedName>
</protein>
<evidence type="ECO:0000313" key="3">
    <source>
        <dbReference type="EMBL" id="EES53345.1"/>
    </source>
</evidence>
<dbReference type="Gene3D" id="3.10.50.40">
    <property type="match status" value="1"/>
</dbReference>